<feature type="region of interest" description="Disordered" evidence="1">
    <location>
        <begin position="380"/>
        <end position="423"/>
    </location>
</feature>
<sequence>MLKASGDLRDVCLDVIENVKKKNEKGKDPCDEGYCRMNESEKIKNVGEEIEVDEWIGRSDHNEEKSWRDDSAGAETETKEHLLVDHSGVACGRCDTPDSSPKHEGDICCANTPNLSSAKCENVEKEKLDGDQADQGIDAFMEDTNKGEDMGTCSHSYNETNYIYAEDVSNGKNVTSEEGQTEGLWGKHLHKSQTPMKSQEVKKLKEMRKAREQREAHSNCNDLWENDPWERGKMPYCDTSLPDIRNDERGGDRHEYEEKLSNSCRFFIYTSNPYNSDVRMIKENCLIIYQLLYKEKKKWCSLYICTNNGPMSNFHYHLYKILCSKEDIYTYFFLLKKFIFSSYIYFNLVSIKIFSSFGNRGDSFMFYDISQIVNQKGMVERGDHEAQEHSQEKKQSLSSQEGKSPSTEVITGNSCGDGTGDSSGKVSPFIPNGTLTCEYTKELNSLLSGDISLSGSSPRRDDIPPNSSHVGLYDLYNESNRREEEQILNFIYDPCKHLYEKNVNVYSSYFNFFDKDQSDVKRKLQLFINTHSPTMINITKRWNSFYLNKKKITSFVEKYKNITFSSFDNFKKDSTEKFINTFVETFSEGIGQDGEHRKWGDDFQCEGSHIEVSHYEKLKVEEYVKGGQDEEGSMCLTGVESNSTASVYPSKGDIDRQLSTKEVSPFSNMTEGGLHVDVEVRKNYSVSVELGYNNNSSLINDQVLNKESNIIPLEDRKHCETSNVLDDRCFKLKKGEKQEAEKQQKEEKQQEEKQQEEKQQEEKQQEEKQQEEKQQEEKQQEEEKQKEEEKQNEEEGRVVGNSYEGGNTAESGSSVVTTTYGGSDNVVAESSPVWGVHEKEGNCDQGENIHYQKGDKYEGKKGVPFPRSYGKISKEKNDLEQNSLSTKCLTNNIILNSLNILITDLNELYDYLENSRTLQVEEKGGGGTAIFIADNTNQGYDQSHIGRRSIPAVGENGMLFQPREEEPEETSNEIPGELKNDGRWTNYGVCTADNRYDDHRNRHDSGEEGDQGDDMQNAETSSVDFKSFCSVCSGIQYDTFESNFSYPDSNSYKKIEVFMKESDFFCNCNCNHVSNSQNGTENAGVNAGVNAGANADFNVGMDGTVPSGVGAREIGVTGVVGIDGHYNYDFFFNGDMTNEEYCMLRKNGIEKMNRTIDEIIYMNQGKNVMDDEENRDANETPVSTIRVGRKVGKIDMRNKGIGKNKNKIWLQSGKDGESKSVTNRELRTLRRNKLMKSSDLEQKSKSIKTYGSNYDIKSPRVKKLEKFTSVDQEELREVFGPTGVSGVYFEKSRSSWTAQYKVSGGKRRAKRFLVTKNMTYEEIENVKQQCIAYRKQMEKEYIKEFLNEEKKRPNGGPHGPGKKGKRKRRMKSFYDS</sequence>
<reference evidence="4 5" key="2">
    <citation type="submission" date="2016-05" db="EMBL/GenBank/DDBJ databases">
        <authorList>
            <person name="Naeem Raeece"/>
        </authorList>
    </citation>
    <scope>NUCLEOTIDE SEQUENCE [LARGE SCALE GENOMIC DNA]</scope>
</reference>
<reference evidence="3" key="1">
    <citation type="submission" date="2016-05" db="EMBL/GenBank/DDBJ databases">
        <authorList>
            <person name="Lavstsen T."/>
            <person name="Jespersen J.S."/>
        </authorList>
    </citation>
    <scope>NUCLEOTIDE SEQUENCE [LARGE SCALE GENOMIC DNA]</scope>
</reference>
<dbReference type="InterPro" id="IPR050899">
    <property type="entry name" value="DDRGK_domain-containing"/>
</dbReference>
<name>A0A1A8X223_PLAOA</name>
<proteinExistence type="predicted"/>
<feature type="compositionally biased region" description="Polar residues" evidence="1">
    <location>
        <begin position="405"/>
        <end position="414"/>
    </location>
</feature>
<feature type="compositionally biased region" description="Polar residues" evidence="1">
    <location>
        <begin position="804"/>
        <end position="814"/>
    </location>
</feature>
<evidence type="ECO:0000313" key="3">
    <source>
        <dbReference type="EMBL" id="SBS97770.1"/>
    </source>
</evidence>
<feature type="compositionally biased region" description="Basic residues" evidence="1">
    <location>
        <begin position="1360"/>
        <end position="1376"/>
    </location>
</feature>
<feature type="compositionally biased region" description="Basic and acidic residues" evidence="1">
    <location>
        <begin position="55"/>
        <end position="78"/>
    </location>
</feature>
<evidence type="ECO:0000313" key="5">
    <source>
        <dbReference type="Proteomes" id="UP000078560"/>
    </source>
</evidence>
<feature type="region of interest" description="Disordered" evidence="1">
    <location>
        <begin position="1346"/>
        <end position="1376"/>
    </location>
</feature>
<gene>
    <name evidence="3" type="ORF">POVCU1_040830</name>
    <name evidence="2" type="ORF">POVCU2_0044180</name>
</gene>
<dbReference type="Gene3D" id="1.20.5.2050">
    <property type="match status" value="1"/>
</dbReference>
<accession>A0A1A8X223</accession>
<feature type="region of interest" description="Disordered" evidence="1">
    <location>
        <begin position="741"/>
        <end position="814"/>
    </location>
</feature>
<evidence type="ECO:0000313" key="2">
    <source>
        <dbReference type="EMBL" id="SBS87730.1"/>
    </source>
</evidence>
<dbReference type="EMBL" id="FLQV01000751">
    <property type="protein sequence ID" value="SBS97770.1"/>
    <property type="molecule type" value="Genomic_DNA"/>
</dbReference>
<feature type="region of interest" description="Disordered" evidence="1">
    <location>
        <begin position="54"/>
        <end position="78"/>
    </location>
</feature>
<dbReference type="PANTHER" id="PTHR48176">
    <property type="entry name" value="DDRGK DOMAIN-CONTAINING PROTEIN 1"/>
    <property type="match status" value="1"/>
</dbReference>
<feature type="compositionally biased region" description="Basic and acidic residues" evidence="1">
    <location>
        <begin position="741"/>
        <end position="797"/>
    </location>
</feature>
<organism evidence="3 4">
    <name type="scientific">Plasmodium ovale curtisi</name>
    <dbReference type="NCBI Taxonomy" id="864141"/>
    <lineage>
        <taxon>Eukaryota</taxon>
        <taxon>Sar</taxon>
        <taxon>Alveolata</taxon>
        <taxon>Apicomplexa</taxon>
        <taxon>Aconoidasida</taxon>
        <taxon>Haemosporida</taxon>
        <taxon>Plasmodiidae</taxon>
        <taxon>Plasmodium</taxon>
        <taxon>Plasmodium (Plasmodium)</taxon>
    </lineage>
</organism>
<dbReference type="EMBL" id="FLQU01000594">
    <property type="protein sequence ID" value="SBS87730.1"/>
    <property type="molecule type" value="Genomic_DNA"/>
</dbReference>
<dbReference type="Proteomes" id="UP000078560">
    <property type="component" value="Unassembled WGS sequence"/>
</dbReference>
<dbReference type="GO" id="GO:0044389">
    <property type="term" value="F:ubiquitin-like protein ligase binding"/>
    <property type="evidence" value="ECO:0007669"/>
    <property type="project" value="TreeGrafter"/>
</dbReference>
<protein>
    <submittedName>
        <fullName evidence="3">Transcription factor with AP2 domain(S), putative (AP2-G2)</fullName>
    </submittedName>
</protein>
<feature type="compositionally biased region" description="Basic and acidic residues" evidence="1">
    <location>
        <begin position="380"/>
        <end position="395"/>
    </location>
</feature>
<evidence type="ECO:0000256" key="1">
    <source>
        <dbReference type="SAM" id="MobiDB-lite"/>
    </source>
</evidence>
<feature type="compositionally biased region" description="Basic and acidic residues" evidence="1">
    <location>
        <begin position="995"/>
        <end position="1006"/>
    </location>
</feature>
<dbReference type="Proteomes" id="UP000078546">
    <property type="component" value="Unassembled WGS sequence"/>
</dbReference>
<feature type="region of interest" description="Disordered" evidence="1">
    <location>
        <begin position="995"/>
        <end position="1018"/>
    </location>
</feature>
<dbReference type="PANTHER" id="PTHR48176:SF1">
    <property type="entry name" value="DDRGK DOMAIN-CONTAINING PROTEIN 1"/>
    <property type="match status" value="1"/>
</dbReference>
<evidence type="ECO:0000313" key="4">
    <source>
        <dbReference type="Proteomes" id="UP000078546"/>
    </source>
</evidence>
<dbReference type="VEuPathDB" id="PlasmoDB:PocGH01_13051700"/>